<accession>A0AA38RUJ8</accession>
<dbReference type="EMBL" id="JANBVN010000037">
    <property type="protein sequence ID" value="KAJ9158358.1"/>
    <property type="molecule type" value="Genomic_DNA"/>
</dbReference>
<feature type="region of interest" description="Disordered" evidence="1">
    <location>
        <begin position="284"/>
        <end position="305"/>
    </location>
</feature>
<feature type="compositionally biased region" description="Pro residues" evidence="1">
    <location>
        <begin position="432"/>
        <end position="443"/>
    </location>
</feature>
<gene>
    <name evidence="3" type="ORF">NKR19_g3380</name>
</gene>
<reference evidence="3" key="1">
    <citation type="submission" date="2022-07" db="EMBL/GenBank/DDBJ databases">
        <title>Fungi with potential for degradation of polypropylene.</title>
        <authorList>
            <person name="Gostincar C."/>
        </authorList>
    </citation>
    <scope>NUCLEOTIDE SEQUENCE</scope>
    <source>
        <strain evidence="3">EXF-13287</strain>
    </source>
</reference>
<feature type="region of interest" description="Disordered" evidence="1">
    <location>
        <begin position="361"/>
        <end position="456"/>
    </location>
</feature>
<evidence type="ECO:0000256" key="1">
    <source>
        <dbReference type="SAM" id="MobiDB-lite"/>
    </source>
</evidence>
<keyword evidence="2" id="KW-1133">Transmembrane helix</keyword>
<feature type="region of interest" description="Disordered" evidence="1">
    <location>
        <begin position="525"/>
        <end position="545"/>
    </location>
</feature>
<feature type="region of interest" description="Disordered" evidence="1">
    <location>
        <begin position="188"/>
        <end position="224"/>
    </location>
</feature>
<dbReference type="Proteomes" id="UP001174691">
    <property type="component" value="Unassembled WGS sequence"/>
</dbReference>
<evidence type="ECO:0000256" key="2">
    <source>
        <dbReference type="SAM" id="Phobius"/>
    </source>
</evidence>
<sequence>MSTLPLIESLGRWTLEGDLCDCFFNKTEVKENGGWEKDDDSSLASHSHDPIRCLQNCKTQFLEIVSANYSKTFSTVCTKLTTKGPSQDLWRLYWCDSTYCGVGIDQQVPAGQDPNVNWIINTCNNIDYHSVFDPGPPPTDYKCVMDANKVDGGSGALCANLHLPAQASAAAGADQAHTSTWESTMLATQSGAPVPVKTTGTTDLPAAAQTDPLLSDSPNPQYPESPLTTGTKVAIALSSALGVLLIICLALFLLRRRQLKHKESNLYSVKSRIRYPCDYPPPGSPTTPLIPSPTTTRPPLTPPLRLRDRKFLPSILRQSRSPSPPLTPLNPIYFAGQAVFPSSPICSPTTNRLIPRHERTPKIYAPPTTPSSSPPPLSPLPPAPAYLHDHDRGSLGSTSTFAPSTKSTISTAGGPSISLSSLRNETVSLLSLPPPPPPPPPPAARTSPTRPPRPHDAPLVIPDLVSPASPTHSFVSPIAVSAPTSPAGPPPNRALPARPVQTPVIVVDGASPSPSPEPVMPGGWVGQKIRGRGGQGQDWGQGVGDSMVEMEFGIARR</sequence>
<proteinExistence type="predicted"/>
<feature type="compositionally biased region" description="Pro residues" evidence="1">
    <location>
        <begin position="367"/>
        <end position="384"/>
    </location>
</feature>
<dbReference type="AlphaFoldDB" id="A0AA38RUJ8"/>
<evidence type="ECO:0000313" key="4">
    <source>
        <dbReference type="Proteomes" id="UP001174691"/>
    </source>
</evidence>
<name>A0AA38RUJ8_9PEZI</name>
<organism evidence="3 4">
    <name type="scientific">Coniochaeta hoffmannii</name>
    <dbReference type="NCBI Taxonomy" id="91930"/>
    <lineage>
        <taxon>Eukaryota</taxon>
        <taxon>Fungi</taxon>
        <taxon>Dikarya</taxon>
        <taxon>Ascomycota</taxon>
        <taxon>Pezizomycotina</taxon>
        <taxon>Sordariomycetes</taxon>
        <taxon>Sordariomycetidae</taxon>
        <taxon>Coniochaetales</taxon>
        <taxon>Coniochaetaceae</taxon>
        <taxon>Coniochaeta</taxon>
    </lineage>
</organism>
<feature type="transmembrane region" description="Helical" evidence="2">
    <location>
        <begin position="233"/>
        <end position="254"/>
    </location>
</feature>
<feature type="compositionally biased region" description="Gly residues" evidence="1">
    <location>
        <begin position="532"/>
        <end position="543"/>
    </location>
</feature>
<keyword evidence="4" id="KW-1185">Reference proteome</keyword>
<keyword evidence="2" id="KW-0472">Membrane</keyword>
<keyword evidence="2" id="KW-0812">Transmembrane</keyword>
<feature type="compositionally biased region" description="Polar residues" evidence="1">
    <location>
        <begin position="395"/>
        <end position="427"/>
    </location>
</feature>
<comment type="caution">
    <text evidence="3">The sequence shown here is derived from an EMBL/GenBank/DDBJ whole genome shotgun (WGS) entry which is preliminary data.</text>
</comment>
<protein>
    <submittedName>
        <fullName evidence="3">Uncharacterized protein</fullName>
    </submittedName>
</protein>
<evidence type="ECO:0000313" key="3">
    <source>
        <dbReference type="EMBL" id="KAJ9158358.1"/>
    </source>
</evidence>